<dbReference type="Gene3D" id="3.40.1620.10">
    <property type="entry name" value="YefM-like domain"/>
    <property type="match status" value="1"/>
</dbReference>
<gene>
    <name evidence="2" type="ORF">GCM10022278_09560</name>
</gene>
<dbReference type="NCBIfam" id="TIGR01552">
    <property type="entry name" value="phd_fam"/>
    <property type="match status" value="1"/>
</dbReference>
<dbReference type="RefSeq" id="WP_344803866.1">
    <property type="nucleotide sequence ID" value="NZ_BAABBO010000002.1"/>
</dbReference>
<accession>A0ABP7NRJ0</accession>
<dbReference type="EMBL" id="BAABBO010000002">
    <property type="protein sequence ID" value="GAA3952694.1"/>
    <property type="molecule type" value="Genomic_DNA"/>
</dbReference>
<dbReference type="InterPro" id="IPR036165">
    <property type="entry name" value="YefM-like_sf"/>
</dbReference>
<protein>
    <recommendedName>
        <fullName evidence="4">Antitoxin</fullName>
    </recommendedName>
</protein>
<evidence type="ECO:0000256" key="1">
    <source>
        <dbReference type="ARBA" id="ARBA00009981"/>
    </source>
</evidence>
<evidence type="ECO:0000313" key="3">
    <source>
        <dbReference type="Proteomes" id="UP001501337"/>
    </source>
</evidence>
<name>A0ABP7NRJ0_9GAMM</name>
<sequence length="76" mass="8453">MLTVNISELRANLLNYLEKASQGEQITVTTKGRVLATIAAPVDRKSMAQQRLRELAETARINDVTTPLDAEWDALQ</sequence>
<comment type="similarity">
    <text evidence="1">Belongs to the phD/YefM antitoxin family.</text>
</comment>
<keyword evidence="3" id="KW-1185">Reference proteome</keyword>
<comment type="caution">
    <text evidence="2">The sequence shown here is derived from an EMBL/GenBank/DDBJ whole genome shotgun (WGS) entry which is preliminary data.</text>
</comment>
<organism evidence="2 3">
    <name type="scientific">Allohahella marinimesophila</name>
    <dbReference type="NCBI Taxonomy" id="1054972"/>
    <lineage>
        <taxon>Bacteria</taxon>
        <taxon>Pseudomonadati</taxon>
        <taxon>Pseudomonadota</taxon>
        <taxon>Gammaproteobacteria</taxon>
        <taxon>Oceanospirillales</taxon>
        <taxon>Hahellaceae</taxon>
        <taxon>Allohahella</taxon>
    </lineage>
</organism>
<dbReference type="SUPFAM" id="SSF143120">
    <property type="entry name" value="YefM-like"/>
    <property type="match status" value="1"/>
</dbReference>
<evidence type="ECO:0000313" key="2">
    <source>
        <dbReference type="EMBL" id="GAA3952694.1"/>
    </source>
</evidence>
<reference evidence="3" key="1">
    <citation type="journal article" date="2019" name="Int. J. Syst. Evol. Microbiol.">
        <title>The Global Catalogue of Microorganisms (GCM) 10K type strain sequencing project: providing services to taxonomists for standard genome sequencing and annotation.</title>
        <authorList>
            <consortium name="The Broad Institute Genomics Platform"/>
            <consortium name="The Broad Institute Genome Sequencing Center for Infectious Disease"/>
            <person name="Wu L."/>
            <person name="Ma J."/>
        </authorList>
    </citation>
    <scope>NUCLEOTIDE SEQUENCE [LARGE SCALE GENOMIC DNA]</scope>
    <source>
        <strain evidence="3">JCM 17555</strain>
    </source>
</reference>
<proteinExistence type="inferred from homology"/>
<dbReference type="Proteomes" id="UP001501337">
    <property type="component" value="Unassembled WGS sequence"/>
</dbReference>
<evidence type="ECO:0008006" key="4">
    <source>
        <dbReference type="Google" id="ProtNLM"/>
    </source>
</evidence>